<feature type="compositionally biased region" description="Polar residues" evidence="1">
    <location>
        <begin position="126"/>
        <end position="135"/>
    </location>
</feature>
<proteinExistence type="predicted"/>
<gene>
    <name evidence="2" type="ORF">MKK02DRAFT_45137</name>
</gene>
<organism evidence="2 3">
    <name type="scientific">Dioszegia hungarica</name>
    <dbReference type="NCBI Taxonomy" id="4972"/>
    <lineage>
        <taxon>Eukaryota</taxon>
        <taxon>Fungi</taxon>
        <taxon>Dikarya</taxon>
        <taxon>Basidiomycota</taxon>
        <taxon>Agaricomycotina</taxon>
        <taxon>Tremellomycetes</taxon>
        <taxon>Tremellales</taxon>
        <taxon>Bulleribasidiaceae</taxon>
        <taxon>Dioszegia</taxon>
    </lineage>
</organism>
<reference evidence="2" key="1">
    <citation type="journal article" date="2022" name="G3 (Bethesda)">
        <title>High quality genome of the basidiomycete yeast Dioszegia hungarica PDD-24b-2 isolated from cloud water.</title>
        <authorList>
            <person name="Jarrige D."/>
            <person name="Haridas S."/>
            <person name="Bleykasten-Grosshans C."/>
            <person name="Joly M."/>
            <person name="Nadalig T."/>
            <person name="Sancelme M."/>
            <person name="Vuilleumier S."/>
            <person name="Grigoriev I.V."/>
            <person name="Amato P."/>
            <person name="Bringel F."/>
        </authorList>
    </citation>
    <scope>NUCLEOTIDE SEQUENCE</scope>
    <source>
        <strain evidence="2">PDD-24b-2</strain>
    </source>
</reference>
<accession>A0AA38H924</accession>
<dbReference type="Proteomes" id="UP001164286">
    <property type="component" value="Unassembled WGS sequence"/>
</dbReference>
<keyword evidence="3" id="KW-1185">Reference proteome</keyword>
<protein>
    <recommendedName>
        <fullName evidence="4">F-box domain-containing protein</fullName>
    </recommendedName>
</protein>
<evidence type="ECO:0000313" key="2">
    <source>
        <dbReference type="EMBL" id="KAI9636430.1"/>
    </source>
</evidence>
<evidence type="ECO:0000256" key="1">
    <source>
        <dbReference type="SAM" id="MobiDB-lite"/>
    </source>
</evidence>
<feature type="region of interest" description="Disordered" evidence="1">
    <location>
        <begin position="126"/>
        <end position="165"/>
    </location>
</feature>
<name>A0AA38H924_9TREE</name>
<dbReference type="GeneID" id="77732458"/>
<dbReference type="EMBL" id="JAKWFO010000005">
    <property type="protein sequence ID" value="KAI9636430.1"/>
    <property type="molecule type" value="Genomic_DNA"/>
</dbReference>
<dbReference type="RefSeq" id="XP_052946207.1">
    <property type="nucleotide sequence ID" value="XM_053093253.1"/>
</dbReference>
<comment type="caution">
    <text evidence="2">The sequence shown here is derived from an EMBL/GenBank/DDBJ whole genome shotgun (WGS) entry which is preliminary data.</text>
</comment>
<dbReference type="AlphaFoldDB" id="A0AA38H924"/>
<sequence>MSETCKITDGSADVEAVRGLPAETIDHILSFIPPSDTTTLSTLLRVSKLVCQIAAPRLYRNICITGRENILVDTGLPAEVLGDSCGGTAGGEKIDADTESPGRKKTLKEVFLSFVKTVDIFPTSADTSPTDMSGTSIGGQDAAVSAPDSGPAVLSPPGLTGLTPPPQVRCDVLRLRLDTSSYQRYAPVFSSSTDDRPAAELSANIRPRRLVLHGAGFHQGASPIANLPPTLHDELREIIIVVTPGATVQAGDMLSMNHGLPFILGCLIQALQPSPSSSAATTVSEPVNITFILQTPRPGARFPLLDPTPHNSIAMTMDWHPDYAPGYLHPLTTLLGQRLLLARTAEGGGQVGEVSFVNFGALDGEQVGMPQAAMEEMQDRFEKGVRVRLSRAGVRDEKQGLRMLGMRDWLEEEEAGEGRGKGEGVVDEDILRGWRLM</sequence>
<evidence type="ECO:0008006" key="4">
    <source>
        <dbReference type="Google" id="ProtNLM"/>
    </source>
</evidence>
<evidence type="ECO:0000313" key="3">
    <source>
        <dbReference type="Proteomes" id="UP001164286"/>
    </source>
</evidence>